<name>A0ABX2VB37_9BACL</name>
<evidence type="ECO:0008006" key="3">
    <source>
        <dbReference type="Google" id="ProtNLM"/>
    </source>
</evidence>
<organism evidence="1 2">
    <name type="scientific">Exiguobacterium undae</name>
    <dbReference type="NCBI Taxonomy" id="169177"/>
    <lineage>
        <taxon>Bacteria</taxon>
        <taxon>Bacillati</taxon>
        <taxon>Bacillota</taxon>
        <taxon>Bacilli</taxon>
        <taxon>Bacillales</taxon>
        <taxon>Bacillales Family XII. Incertae Sedis</taxon>
        <taxon>Exiguobacterium</taxon>
    </lineage>
</organism>
<dbReference type="Pfam" id="PF06042">
    <property type="entry name" value="NTP_transf_6"/>
    <property type="match status" value="1"/>
</dbReference>
<gene>
    <name evidence="1" type="ORF">A3783_05750</name>
</gene>
<dbReference type="Proteomes" id="UP000078447">
    <property type="component" value="Unassembled WGS sequence"/>
</dbReference>
<comment type="caution">
    <text evidence="1">The sequence shown here is derived from an EMBL/GenBank/DDBJ whole genome shotgun (WGS) entry which is preliminary data.</text>
</comment>
<dbReference type="PANTHER" id="PTHR39166">
    <property type="entry name" value="BLL1166 PROTEIN"/>
    <property type="match status" value="1"/>
</dbReference>
<dbReference type="PANTHER" id="PTHR39166:SF1">
    <property type="entry name" value="BLL1166 PROTEIN"/>
    <property type="match status" value="1"/>
</dbReference>
<proteinExistence type="predicted"/>
<sequence>MQGTNEIYNSLSENETLREQLVLVDRLGLPDAWICAGYIRSLIWGLTLTEEQDIDVVYYDTADRSEETEKQYEEQLKSWKPLPWSVKNQARMHLKNELPPYQSTCDAIAHFPETVTAIAAKLTDGQFQLYLAYGASDLYTRTIRPTPLFSKGLPRHAIFQQRVTDKGWDKRSDLRIACQFETNS</sequence>
<reference evidence="1 2" key="1">
    <citation type="submission" date="2016-03" db="EMBL/GenBank/DDBJ databases">
        <authorList>
            <person name="Cho S.-Y."/>
            <person name="Lim S."/>
            <person name="Kim H."/>
            <person name="Soh E.H."/>
            <person name="Moon J.S."/>
        </authorList>
    </citation>
    <scope>NUCLEOTIDE SEQUENCE [LARGE SCALE GENOMIC DNA]</scope>
    <source>
        <strain evidence="1 2">KCTC 3810</strain>
    </source>
</reference>
<evidence type="ECO:0000313" key="2">
    <source>
        <dbReference type="Proteomes" id="UP000078447"/>
    </source>
</evidence>
<keyword evidence="2" id="KW-1185">Reference proteome</keyword>
<evidence type="ECO:0000313" key="1">
    <source>
        <dbReference type="EMBL" id="OAN15438.1"/>
    </source>
</evidence>
<dbReference type="EMBL" id="LVVL01000001">
    <property type="protein sequence ID" value="OAN15438.1"/>
    <property type="molecule type" value="Genomic_DNA"/>
</dbReference>
<accession>A0ABX2VB37</accession>
<dbReference type="InterPro" id="IPR009267">
    <property type="entry name" value="NTP_transf_6"/>
</dbReference>
<dbReference type="RefSeq" id="WP_028106274.1">
    <property type="nucleotide sequence ID" value="NZ_LVVL01000001.1"/>
</dbReference>
<protein>
    <recommendedName>
        <fullName evidence="3">Nucleotidyltransferase family protein</fullName>
    </recommendedName>
</protein>